<proteinExistence type="predicted"/>
<protein>
    <recommendedName>
        <fullName evidence="3">ATP-binding protein</fullName>
    </recommendedName>
</protein>
<comment type="caution">
    <text evidence="1">The sequence shown here is derived from an EMBL/GenBank/DDBJ whole genome shotgun (WGS) entry which is preliminary data.</text>
</comment>
<gene>
    <name evidence="1" type="ORF">FRZ00_34520</name>
</gene>
<dbReference type="EMBL" id="VOKX01000143">
    <property type="protein sequence ID" value="KAB7832700.1"/>
    <property type="molecule type" value="Genomic_DNA"/>
</dbReference>
<sequence length="94" mass="10295">MGAPVACRAGAPHELVRAFGGLRRRRQVPLGRAGPGKTTFALLLLLVLLRTRTPGDPVPVRCSLSSCDPRRESTGAWPRRSVADAYPYLTDRER</sequence>
<dbReference type="AlphaFoldDB" id="A0A5N5VYL0"/>
<name>A0A5N5VYL0_STRMB</name>
<keyword evidence="2" id="KW-1185">Reference proteome</keyword>
<accession>A0A5N5VYL0</accession>
<dbReference type="Proteomes" id="UP000327000">
    <property type="component" value="Unassembled WGS sequence"/>
</dbReference>
<reference evidence="1 2" key="1">
    <citation type="journal article" date="2019" name="Microb. Cell Fact.">
        <title>Exploring novel herbicidin analogues by transcriptional regulator overexpression and MS/MS molecular networking.</title>
        <authorList>
            <person name="Shi Y."/>
            <person name="Gu R."/>
            <person name="Li Y."/>
            <person name="Wang X."/>
            <person name="Ren W."/>
            <person name="Li X."/>
            <person name="Wang L."/>
            <person name="Xie Y."/>
            <person name="Hong B."/>
        </authorList>
    </citation>
    <scope>NUCLEOTIDE SEQUENCE [LARGE SCALE GENOMIC DNA]</scope>
    <source>
        <strain evidence="1 2">US-43</strain>
    </source>
</reference>
<evidence type="ECO:0000313" key="2">
    <source>
        <dbReference type="Proteomes" id="UP000327000"/>
    </source>
</evidence>
<dbReference type="OrthoDB" id="419058at2"/>
<evidence type="ECO:0008006" key="3">
    <source>
        <dbReference type="Google" id="ProtNLM"/>
    </source>
</evidence>
<dbReference type="RefSeq" id="WP_152266263.1">
    <property type="nucleotide sequence ID" value="NZ_VOKX01000143.1"/>
</dbReference>
<organism evidence="1 2">
    <name type="scientific">Streptomyces mobaraensis</name>
    <name type="common">Streptoverticillium mobaraense</name>
    <dbReference type="NCBI Taxonomy" id="35621"/>
    <lineage>
        <taxon>Bacteria</taxon>
        <taxon>Bacillati</taxon>
        <taxon>Actinomycetota</taxon>
        <taxon>Actinomycetes</taxon>
        <taxon>Kitasatosporales</taxon>
        <taxon>Streptomycetaceae</taxon>
        <taxon>Streptomyces</taxon>
    </lineage>
</organism>
<evidence type="ECO:0000313" key="1">
    <source>
        <dbReference type="EMBL" id="KAB7832700.1"/>
    </source>
</evidence>